<protein>
    <submittedName>
        <fullName evidence="1">Uncharacterized protein</fullName>
    </submittedName>
</protein>
<sequence length="967" mass="110214">MLQQCDRLTNLLNELRTKGREYDIDEVLENFLRSLPAQWRMYIISIRNSYDLKNLDMVELHGMLKTYELEMSQDNKIMNNKKGVEVLTQSAVFFIPPTSTTTEGGSSCYNSELSRNEAFMTNGDPEPIEEAHNTFNVSSSDNEYESTSETLICCRGQFMASSLEPIIGPDAQFDLDSFQQTFSHADVGAEGNLFPVNEKEIDIDYKVSFRRPSIDPPFVVESFSVVDASNTNDVAHNTVSNFDTDAEENTKQNIPTDDDAKDMYTEIAEPLIERRINKLRPLENVIAYVYQERKHAIIATMDGKPLPIRTETIRTHLQLADTKRKYSFPDSDVEKNFRDTGYGGNSKPTSQNLADKSKGKKHMTDAPSKKDVSLGPEDSPNTIGKKLPSKPLKSLKRKRSDTSISSSQDEDVPPIPTLEGDNLTEEREKVSNPISPIHEEVAMENNKLLKQILLSLATLLPSPTASIPAKVPTDATKKGENNIVRWFYDQEKKIIFIQREYRKMENLKGYDSQPSNSPRIFSTLDKKWLLQNDLEKAEVPEAQEIQFRIRSIFKETLKRKIEAIDNPEKIHKADESNCTDPVFTSVAAEASSVATEDTLKEKAKGKMPIMEEEEIEKDVHVTTTDDRQSIIPGTNMPLGLAEELARRLYEKEDEAMRKEDAERKLEVYQSRMAAKRNLEKKTWIKMSTLSEMVKQMRNDQIIAQQSISSTPTTSQSSHPAELLKVKIETTEEPKALSPHQSPARIELSTPSPQQTPSPRKDYSTPSLQITISIPSTSRKKMIVIKKRKASVTSWNHVGKRYDAMHRQLDSLSFSESSQEEEDEGKKENFFRNEDDRDSSDNDEFSTDTKMPLAEPQVPISKWYYDQELKRFLIKRLDFTYSVFSELLDLSVISPAELKLLSLMPMSTTTEEGTKLQERIRQSVWTIRGQEDAVPIFLPLENFEMDEKAGKIEMTIKEFAKVYKEANK</sequence>
<name>A0ACB9JYE1_9ASTR</name>
<proteinExistence type="predicted"/>
<evidence type="ECO:0000313" key="2">
    <source>
        <dbReference type="Proteomes" id="UP001056120"/>
    </source>
</evidence>
<comment type="caution">
    <text evidence="1">The sequence shown here is derived from an EMBL/GenBank/DDBJ whole genome shotgun (WGS) entry which is preliminary data.</text>
</comment>
<dbReference type="Proteomes" id="UP001056120">
    <property type="component" value="Linkage Group LG02"/>
</dbReference>
<reference evidence="1 2" key="2">
    <citation type="journal article" date="2022" name="Mol. Ecol. Resour.">
        <title>The genomes of chicory, endive, great burdock and yacon provide insights into Asteraceae paleo-polyploidization history and plant inulin production.</title>
        <authorList>
            <person name="Fan W."/>
            <person name="Wang S."/>
            <person name="Wang H."/>
            <person name="Wang A."/>
            <person name="Jiang F."/>
            <person name="Liu H."/>
            <person name="Zhao H."/>
            <person name="Xu D."/>
            <person name="Zhang Y."/>
        </authorList>
    </citation>
    <scope>NUCLEOTIDE SEQUENCE [LARGE SCALE GENOMIC DNA]</scope>
    <source>
        <strain evidence="2">cv. Yunnan</strain>
        <tissue evidence="1">Leaves</tissue>
    </source>
</reference>
<dbReference type="EMBL" id="CM042019">
    <property type="protein sequence ID" value="KAI3825039.1"/>
    <property type="molecule type" value="Genomic_DNA"/>
</dbReference>
<evidence type="ECO:0000313" key="1">
    <source>
        <dbReference type="EMBL" id="KAI3825039.1"/>
    </source>
</evidence>
<organism evidence="1 2">
    <name type="scientific">Smallanthus sonchifolius</name>
    <dbReference type="NCBI Taxonomy" id="185202"/>
    <lineage>
        <taxon>Eukaryota</taxon>
        <taxon>Viridiplantae</taxon>
        <taxon>Streptophyta</taxon>
        <taxon>Embryophyta</taxon>
        <taxon>Tracheophyta</taxon>
        <taxon>Spermatophyta</taxon>
        <taxon>Magnoliopsida</taxon>
        <taxon>eudicotyledons</taxon>
        <taxon>Gunneridae</taxon>
        <taxon>Pentapetalae</taxon>
        <taxon>asterids</taxon>
        <taxon>campanulids</taxon>
        <taxon>Asterales</taxon>
        <taxon>Asteraceae</taxon>
        <taxon>Asteroideae</taxon>
        <taxon>Heliantheae alliance</taxon>
        <taxon>Millerieae</taxon>
        <taxon>Smallanthus</taxon>
    </lineage>
</organism>
<accession>A0ACB9JYE1</accession>
<gene>
    <name evidence="1" type="ORF">L1987_06514</name>
</gene>
<reference evidence="2" key="1">
    <citation type="journal article" date="2022" name="Mol. Ecol. Resour.">
        <title>The genomes of chicory, endive, great burdock and yacon provide insights into Asteraceae palaeo-polyploidization history and plant inulin production.</title>
        <authorList>
            <person name="Fan W."/>
            <person name="Wang S."/>
            <person name="Wang H."/>
            <person name="Wang A."/>
            <person name="Jiang F."/>
            <person name="Liu H."/>
            <person name="Zhao H."/>
            <person name="Xu D."/>
            <person name="Zhang Y."/>
        </authorList>
    </citation>
    <scope>NUCLEOTIDE SEQUENCE [LARGE SCALE GENOMIC DNA]</scope>
    <source>
        <strain evidence="2">cv. Yunnan</strain>
    </source>
</reference>
<keyword evidence="2" id="KW-1185">Reference proteome</keyword>